<reference evidence="1 2" key="1">
    <citation type="submission" date="2021-06" db="EMBL/GenBank/DDBJ databases">
        <authorList>
            <person name="Palmer J.M."/>
        </authorList>
    </citation>
    <scope>NUCLEOTIDE SEQUENCE [LARGE SCALE GENOMIC DNA]</scope>
    <source>
        <strain evidence="2">if_2019</strain>
        <tissue evidence="1">Muscle</tissue>
    </source>
</reference>
<evidence type="ECO:0000313" key="1">
    <source>
        <dbReference type="EMBL" id="MEQ2255773.1"/>
    </source>
</evidence>
<dbReference type="Proteomes" id="UP001482620">
    <property type="component" value="Unassembled WGS sequence"/>
</dbReference>
<sequence>MRHSGEETHTWVFINSPHWPETQQIELTRIGRLAKDDDDRFLELVVETTPRSLSPNPDEATGHQ</sequence>
<protein>
    <submittedName>
        <fullName evidence="1">Uncharacterized protein</fullName>
    </submittedName>
</protein>
<gene>
    <name evidence="1" type="ORF">ILYODFUR_017437</name>
</gene>
<dbReference type="EMBL" id="JAHRIQ010105911">
    <property type="protein sequence ID" value="MEQ2255773.1"/>
    <property type="molecule type" value="Genomic_DNA"/>
</dbReference>
<feature type="non-terminal residue" evidence="1">
    <location>
        <position position="64"/>
    </location>
</feature>
<accession>A0ABV0VGB3</accession>
<evidence type="ECO:0000313" key="2">
    <source>
        <dbReference type="Proteomes" id="UP001482620"/>
    </source>
</evidence>
<comment type="caution">
    <text evidence="1">The sequence shown here is derived from an EMBL/GenBank/DDBJ whole genome shotgun (WGS) entry which is preliminary data.</text>
</comment>
<proteinExistence type="predicted"/>
<keyword evidence="2" id="KW-1185">Reference proteome</keyword>
<name>A0ABV0VGB3_9TELE</name>
<organism evidence="1 2">
    <name type="scientific">Ilyodon furcidens</name>
    <name type="common">goldbreast splitfin</name>
    <dbReference type="NCBI Taxonomy" id="33524"/>
    <lineage>
        <taxon>Eukaryota</taxon>
        <taxon>Metazoa</taxon>
        <taxon>Chordata</taxon>
        <taxon>Craniata</taxon>
        <taxon>Vertebrata</taxon>
        <taxon>Euteleostomi</taxon>
        <taxon>Actinopterygii</taxon>
        <taxon>Neopterygii</taxon>
        <taxon>Teleostei</taxon>
        <taxon>Neoteleostei</taxon>
        <taxon>Acanthomorphata</taxon>
        <taxon>Ovalentaria</taxon>
        <taxon>Atherinomorphae</taxon>
        <taxon>Cyprinodontiformes</taxon>
        <taxon>Goodeidae</taxon>
        <taxon>Ilyodon</taxon>
    </lineage>
</organism>